<evidence type="ECO:0000313" key="3">
    <source>
        <dbReference type="Proteomes" id="UP001152592"/>
    </source>
</evidence>
<evidence type="ECO:0008006" key="4">
    <source>
        <dbReference type="Google" id="ProtNLM"/>
    </source>
</evidence>
<dbReference type="SUPFAM" id="SSF51445">
    <property type="entry name" value="(Trans)glycosidases"/>
    <property type="match status" value="1"/>
</dbReference>
<feature type="chain" id="PRO_5040785254" description="Glycoside hydrolase family 39 protein" evidence="1">
    <location>
        <begin position="21"/>
        <end position="468"/>
    </location>
</feature>
<feature type="signal peptide" evidence="1">
    <location>
        <begin position="1"/>
        <end position="20"/>
    </location>
</feature>
<dbReference type="InterPro" id="IPR017853">
    <property type="entry name" value="GH"/>
</dbReference>
<evidence type="ECO:0000256" key="1">
    <source>
        <dbReference type="SAM" id="SignalP"/>
    </source>
</evidence>
<evidence type="ECO:0000313" key="2">
    <source>
        <dbReference type="EMBL" id="CAG8372669.1"/>
    </source>
</evidence>
<organism evidence="2 3">
    <name type="scientific">Penicillium salamii</name>
    <dbReference type="NCBI Taxonomy" id="1612424"/>
    <lineage>
        <taxon>Eukaryota</taxon>
        <taxon>Fungi</taxon>
        <taxon>Dikarya</taxon>
        <taxon>Ascomycota</taxon>
        <taxon>Pezizomycotina</taxon>
        <taxon>Eurotiomycetes</taxon>
        <taxon>Eurotiomycetidae</taxon>
        <taxon>Eurotiales</taxon>
        <taxon>Aspergillaceae</taxon>
        <taxon>Penicillium</taxon>
    </lineage>
</organism>
<sequence length="468" mass="52484">MWTSLFKLLPVLGFVASGTATTESLAKRDLTGSSWVYLGDNKGTPEHRASGILYGIPDDGTQIPDHFYTNMGFNNHRTGGGQLPAPCRGWTYGYDEFLCRMDSTMKNYFTARRFGAPVQIILHDLWGIDGYGSVAEIPTPGDNGDWTSYNNFLSAIFRIFIANNVIDGVYFDITNEIDNTQYYTRGLQRFLDVWGLTHHRVANEFPQGKSAGPSFGNLPDRGAQDWYTGWANFIASNQSVPAWMTMHFLMADGSLDTSINAFQGFLKSAGVQYDSPFMLNEYGHIDQQIPSTTAWNIAQIERANALGLRSNWRGEYELHDYLANILGKPHTYPNYEVSDKDYWPCREYQVYKYYAMNMTGHRVRSEMTPNALGDNYAVVGDGRVRILAGVRPTTGTWGIVLSGLSAVGLPTSGQLPIQTLRFDNGDLYTRIDHPTDLGYYTHTYTDDSLYFVIGQTDPGVAYAFEFSI</sequence>
<keyword evidence="1" id="KW-0732">Signal</keyword>
<comment type="caution">
    <text evidence="2">The sequence shown here is derived from an EMBL/GenBank/DDBJ whole genome shotgun (WGS) entry which is preliminary data.</text>
</comment>
<dbReference type="AlphaFoldDB" id="A0A9W4J5P4"/>
<dbReference type="Proteomes" id="UP001152592">
    <property type="component" value="Unassembled WGS sequence"/>
</dbReference>
<dbReference type="OrthoDB" id="409543at2759"/>
<reference evidence="2" key="1">
    <citation type="submission" date="2021-07" db="EMBL/GenBank/DDBJ databases">
        <authorList>
            <person name="Branca A.L. A."/>
        </authorList>
    </citation>
    <scope>NUCLEOTIDE SEQUENCE</scope>
</reference>
<accession>A0A9W4J5P4</accession>
<proteinExistence type="predicted"/>
<gene>
    <name evidence="2" type="ORF">PSALAMII_LOCUS4813</name>
</gene>
<dbReference type="EMBL" id="CAJVPD010000228">
    <property type="protein sequence ID" value="CAG8372669.1"/>
    <property type="molecule type" value="Genomic_DNA"/>
</dbReference>
<protein>
    <recommendedName>
        <fullName evidence="4">Glycoside hydrolase family 39 protein</fullName>
    </recommendedName>
</protein>
<name>A0A9W4J5P4_9EURO</name>